<feature type="non-terminal residue" evidence="1">
    <location>
        <position position="1"/>
    </location>
</feature>
<dbReference type="SUPFAM" id="SSF56112">
    <property type="entry name" value="Protein kinase-like (PK-like)"/>
    <property type="match status" value="1"/>
</dbReference>
<dbReference type="Gene3D" id="1.10.510.10">
    <property type="entry name" value="Transferase(Phosphotransferase) domain 1"/>
    <property type="match status" value="1"/>
</dbReference>
<protein>
    <submittedName>
        <fullName evidence="1">3091_t:CDS:1</fullName>
    </submittedName>
</protein>
<accession>A0A9N9H6W0</accession>
<gene>
    <name evidence="1" type="ORF">POCULU_LOCUS9982</name>
</gene>
<comment type="caution">
    <text evidence="1">The sequence shown here is derived from an EMBL/GenBank/DDBJ whole genome shotgun (WGS) entry which is preliminary data.</text>
</comment>
<name>A0A9N9H6W0_9GLOM</name>
<dbReference type="Proteomes" id="UP000789572">
    <property type="component" value="Unassembled WGS sequence"/>
</dbReference>
<dbReference type="OrthoDB" id="10261027at2759"/>
<dbReference type="InterPro" id="IPR011009">
    <property type="entry name" value="Kinase-like_dom_sf"/>
</dbReference>
<evidence type="ECO:0000313" key="1">
    <source>
        <dbReference type="EMBL" id="CAG8651682.1"/>
    </source>
</evidence>
<organism evidence="1 2">
    <name type="scientific">Paraglomus occultum</name>
    <dbReference type="NCBI Taxonomy" id="144539"/>
    <lineage>
        <taxon>Eukaryota</taxon>
        <taxon>Fungi</taxon>
        <taxon>Fungi incertae sedis</taxon>
        <taxon>Mucoromycota</taxon>
        <taxon>Glomeromycotina</taxon>
        <taxon>Glomeromycetes</taxon>
        <taxon>Paraglomerales</taxon>
        <taxon>Paraglomeraceae</taxon>
        <taxon>Paraglomus</taxon>
    </lineage>
</organism>
<dbReference type="AlphaFoldDB" id="A0A9N9H6W0"/>
<sequence length="156" mass="17227">SSSKVFIQEGIAKISGFDPPNLRNSPSGSEYSNAYTESIFGSRHGGKSDILNLGLILKEISNGEVICGSGNSKGKSFFETPEGYIELYSSCCDEDPEKRPTCEDVYKNLELLFELKMEDSSAQCSHVDDYKHLPSKFSKSLKIESDDELSPKDVTH</sequence>
<dbReference type="EMBL" id="CAJVPJ010004398">
    <property type="protein sequence ID" value="CAG8651682.1"/>
    <property type="molecule type" value="Genomic_DNA"/>
</dbReference>
<reference evidence="1" key="1">
    <citation type="submission" date="2021-06" db="EMBL/GenBank/DDBJ databases">
        <authorList>
            <person name="Kallberg Y."/>
            <person name="Tangrot J."/>
            <person name="Rosling A."/>
        </authorList>
    </citation>
    <scope>NUCLEOTIDE SEQUENCE</scope>
    <source>
        <strain evidence="1">IA702</strain>
    </source>
</reference>
<feature type="non-terminal residue" evidence="1">
    <location>
        <position position="156"/>
    </location>
</feature>
<keyword evidence="2" id="KW-1185">Reference proteome</keyword>
<proteinExistence type="predicted"/>
<evidence type="ECO:0000313" key="2">
    <source>
        <dbReference type="Proteomes" id="UP000789572"/>
    </source>
</evidence>